<evidence type="ECO:0000313" key="3">
    <source>
        <dbReference type="Proteomes" id="UP000823388"/>
    </source>
</evidence>
<proteinExistence type="predicted"/>
<feature type="domain" description="DUF4220" evidence="1">
    <location>
        <begin position="14"/>
        <end position="293"/>
    </location>
</feature>
<dbReference type="InterPro" id="IPR007658">
    <property type="entry name" value="DUF594"/>
</dbReference>
<name>A0A8T0P265_PANVG</name>
<dbReference type="PANTHER" id="PTHR31325">
    <property type="entry name" value="OS01G0798800 PROTEIN-RELATED"/>
    <property type="match status" value="1"/>
</dbReference>
<dbReference type="InterPro" id="IPR025315">
    <property type="entry name" value="DUF4220"/>
</dbReference>
<sequence length="602" mass="66056">MLTAHHTDGDASPAAMRGYRYIVAGEEEQAEEVMPPGFTRELDLTTTGRPGSSNQQLLITVDKVWDQESSDRLLGAAADGNGQFKDVCLSFALYKLQRRRFFDFPIAEVAHPATRRLISEALLEEGANGSYDRALRVTEVELSFLHDCFYSAHPVVFAGGFPFVRLLLSALMAASVLYLFRAVSTIPSSGTAVAAAGRRGRQKHVTITHGVLIAHCVIAVVLFRELVEAAIYVFSQWTKVRIICHYVKLKLQRRRRRHGGRVAMAVTEKLARIMFRIISRGRWDQRIVQYNLLAAAMPRSRHPAVARLCSRWPGIRAFIPRKVKLQSEVKRALFQSMKNLIDRIPSSPGDHSDPWEPSSAWAQQMDSLLMSYFRNAFVDGDDDDGSSSSPPLIEDATAHLQGETHKILVWHIKLLEEAGQPAIGAVVNLPPAMTPPFSGDLAAAWPHLVIAVTLSNYCAYLATQALVPDNGLIASNVFGAIRIEVRGALAGCAAVGEIPGRLGSLARDASASTTIAGMGARLSEELGSAYDDAGELWGRLERFWAGFLLHLSASTRSAKHKIYLQGRGELTTHLWLLLSHAGFLGKTSHGEQLLDPADLNNA</sequence>
<dbReference type="AlphaFoldDB" id="A0A8T0P265"/>
<dbReference type="OrthoDB" id="591313at2759"/>
<protein>
    <recommendedName>
        <fullName evidence="1">DUF4220 domain-containing protein</fullName>
    </recommendedName>
</protein>
<keyword evidence="3" id="KW-1185">Reference proteome</keyword>
<comment type="caution">
    <text evidence="2">The sequence shown here is derived from an EMBL/GenBank/DDBJ whole genome shotgun (WGS) entry which is preliminary data.</text>
</comment>
<gene>
    <name evidence="2" type="ORF">PVAP13_8NG109400</name>
</gene>
<organism evidence="2 3">
    <name type="scientific">Panicum virgatum</name>
    <name type="common">Blackwell switchgrass</name>
    <dbReference type="NCBI Taxonomy" id="38727"/>
    <lineage>
        <taxon>Eukaryota</taxon>
        <taxon>Viridiplantae</taxon>
        <taxon>Streptophyta</taxon>
        <taxon>Embryophyta</taxon>
        <taxon>Tracheophyta</taxon>
        <taxon>Spermatophyta</taxon>
        <taxon>Magnoliopsida</taxon>
        <taxon>Liliopsida</taxon>
        <taxon>Poales</taxon>
        <taxon>Poaceae</taxon>
        <taxon>PACMAD clade</taxon>
        <taxon>Panicoideae</taxon>
        <taxon>Panicodae</taxon>
        <taxon>Paniceae</taxon>
        <taxon>Panicinae</taxon>
        <taxon>Panicum</taxon>
        <taxon>Panicum sect. Hiantes</taxon>
    </lineage>
</organism>
<evidence type="ECO:0000259" key="1">
    <source>
        <dbReference type="Pfam" id="PF13968"/>
    </source>
</evidence>
<dbReference type="EMBL" id="CM029052">
    <property type="protein sequence ID" value="KAG2556107.1"/>
    <property type="molecule type" value="Genomic_DNA"/>
</dbReference>
<reference evidence="2" key="1">
    <citation type="submission" date="2020-05" db="EMBL/GenBank/DDBJ databases">
        <title>WGS assembly of Panicum virgatum.</title>
        <authorList>
            <person name="Lovell J.T."/>
            <person name="Jenkins J."/>
            <person name="Shu S."/>
            <person name="Juenger T.E."/>
            <person name="Schmutz J."/>
        </authorList>
    </citation>
    <scope>NUCLEOTIDE SEQUENCE</scope>
    <source>
        <strain evidence="2">AP13</strain>
    </source>
</reference>
<accession>A0A8T0P265</accession>
<dbReference type="Pfam" id="PF04578">
    <property type="entry name" value="DUF594"/>
    <property type="match status" value="1"/>
</dbReference>
<dbReference type="Proteomes" id="UP000823388">
    <property type="component" value="Chromosome 8N"/>
</dbReference>
<evidence type="ECO:0000313" key="2">
    <source>
        <dbReference type="EMBL" id="KAG2556107.1"/>
    </source>
</evidence>
<dbReference type="Pfam" id="PF13968">
    <property type="entry name" value="DUF4220"/>
    <property type="match status" value="1"/>
</dbReference>